<dbReference type="Proteomes" id="UP000198807">
    <property type="component" value="Unassembled WGS sequence"/>
</dbReference>
<feature type="chain" id="PRO_5011479997" evidence="1">
    <location>
        <begin position="26"/>
        <end position="253"/>
    </location>
</feature>
<dbReference type="EMBL" id="FOBC01000013">
    <property type="protein sequence ID" value="SEL63082.1"/>
    <property type="molecule type" value="Genomic_DNA"/>
</dbReference>
<evidence type="ECO:0000259" key="2">
    <source>
        <dbReference type="Pfam" id="PF05239"/>
    </source>
</evidence>
<sequence>MKPHSNTVSFLSFSILPIAMLAAQAAQGQGDTRSLDEWSYEPLYQAGGIRAEKLLNAKAIGTNDNVVGTIENVILDQENQIVTLIAEVGDMWGSASRHVSIPWEEAELVQEGVRVPVHEDNVEDYNLFDDEYVDDSYIFKGDMGQTTQVEGNVLTGPRIWKITDVIDDFASLGNDTGMGYIEDILLTRDGVIQAIVVKPSSPEFGNGPQAYPFLGGSDDWQPNALHYELPYSGESVSDLPAFDYGEYDNLWSD</sequence>
<organism evidence="3 4">
    <name type="scientific">Halomonas daqiaonensis</name>
    <dbReference type="NCBI Taxonomy" id="650850"/>
    <lineage>
        <taxon>Bacteria</taxon>
        <taxon>Pseudomonadati</taxon>
        <taxon>Pseudomonadota</taxon>
        <taxon>Gammaproteobacteria</taxon>
        <taxon>Oceanospirillales</taxon>
        <taxon>Halomonadaceae</taxon>
        <taxon>Halomonas</taxon>
    </lineage>
</organism>
<dbReference type="Pfam" id="PF05239">
    <property type="entry name" value="PRC"/>
    <property type="match status" value="1"/>
</dbReference>
<keyword evidence="4" id="KW-1185">Reference proteome</keyword>
<dbReference type="SUPFAM" id="SSF50346">
    <property type="entry name" value="PRC-barrel domain"/>
    <property type="match status" value="1"/>
</dbReference>
<gene>
    <name evidence="3" type="ORF">SAMN04488129_11325</name>
</gene>
<accession>A0A1H7RS85</accession>
<feature type="domain" description="PRC-barrel" evidence="2">
    <location>
        <begin position="49"/>
        <end position="120"/>
    </location>
</feature>
<evidence type="ECO:0000313" key="4">
    <source>
        <dbReference type="Proteomes" id="UP000198807"/>
    </source>
</evidence>
<evidence type="ECO:0000256" key="1">
    <source>
        <dbReference type="SAM" id="SignalP"/>
    </source>
</evidence>
<dbReference type="RefSeq" id="WP_089713742.1">
    <property type="nucleotide sequence ID" value="NZ_FOBC01000013.1"/>
</dbReference>
<name>A0A1H7RS85_9GAMM</name>
<feature type="signal peptide" evidence="1">
    <location>
        <begin position="1"/>
        <end position="25"/>
    </location>
</feature>
<proteinExistence type="predicted"/>
<protein>
    <submittedName>
        <fullName evidence="3">PRC-barrel domain-containing protein</fullName>
    </submittedName>
</protein>
<evidence type="ECO:0000313" key="3">
    <source>
        <dbReference type="EMBL" id="SEL63082.1"/>
    </source>
</evidence>
<dbReference type="InterPro" id="IPR027275">
    <property type="entry name" value="PRC-brl_dom"/>
</dbReference>
<dbReference type="STRING" id="650850.SAMN04488129_11325"/>
<dbReference type="OrthoDB" id="6158291at2"/>
<dbReference type="Gene3D" id="2.30.30.240">
    <property type="entry name" value="PRC-barrel domain"/>
    <property type="match status" value="1"/>
</dbReference>
<keyword evidence="1" id="KW-0732">Signal</keyword>
<reference evidence="4" key="1">
    <citation type="submission" date="2016-10" db="EMBL/GenBank/DDBJ databases">
        <authorList>
            <person name="Varghese N."/>
            <person name="Submissions S."/>
        </authorList>
    </citation>
    <scope>NUCLEOTIDE SEQUENCE [LARGE SCALE GENOMIC DNA]</scope>
    <source>
        <strain evidence="4">CGMCC 1.9150</strain>
    </source>
</reference>
<dbReference type="AlphaFoldDB" id="A0A1H7RS85"/>
<dbReference type="InterPro" id="IPR011033">
    <property type="entry name" value="PRC_barrel-like_sf"/>
</dbReference>